<evidence type="ECO:0000313" key="1">
    <source>
        <dbReference type="EMBL" id="THV03661.1"/>
    </source>
</evidence>
<gene>
    <name evidence="1" type="ORF">K435DRAFT_650815</name>
</gene>
<evidence type="ECO:0000313" key="2">
    <source>
        <dbReference type="Proteomes" id="UP000297245"/>
    </source>
</evidence>
<organism evidence="1 2">
    <name type="scientific">Dendrothele bispora (strain CBS 962.96)</name>
    <dbReference type="NCBI Taxonomy" id="1314807"/>
    <lineage>
        <taxon>Eukaryota</taxon>
        <taxon>Fungi</taxon>
        <taxon>Dikarya</taxon>
        <taxon>Basidiomycota</taxon>
        <taxon>Agaricomycotina</taxon>
        <taxon>Agaricomycetes</taxon>
        <taxon>Agaricomycetidae</taxon>
        <taxon>Agaricales</taxon>
        <taxon>Agaricales incertae sedis</taxon>
        <taxon>Dendrothele</taxon>
    </lineage>
</organism>
<reference evidence="1 2" key="1">
    <citation type="journal article" date="2019" name="Nat. Ecol. Evol.">
        <title>Megaphylogeny resolves global patterns of mushroom evolution.</title>
        <authorList>
            <person name="Varga T."/>
            <person name="Krizsan K."/>
            <person name="Foldi C."/>
            <person name="Dima B."/>
            <person name="Sanchez-Garcia M."/>
            <person name="Sanchez-Ramirez S."/>
            <person name="Szollosi G.J."/>
            <person name="Szarkandi J.G."/>
            <person name="Papp V."/>
            <person name="Albert L."/>
            <person name="Andreopoulos W."/>
            <person name="Angelini C."/>
            <person name="Antonin V."/>
            <person name="Barry K.W."/>
            <person name="Bougher N.L."/>
            <person name="Buchanan P."/>
            <person name="Buyck B."/>
            <person name="Bense V."/>
            <person name="Catcheside P."/>
            <person name="Chovatia M."/>
            <person name="Cooper J."/>
            <person name="Damon W."/>
            <person name="Desjardin D."/>
            <person name="Finy P."/>
            <person name="Geml J."/>
            <person name="Haridas S."/>
            <person name="Hughes K."/>
            <person name="Justo A."/>
            <person name="Karasinski D."/>
            <person name="Kautmanova I."/>
            <person name="Kiss B."/>
            <person name="Kocsube S."/>
            <person name="Kotiranta H."/>
            <person name="LaButti K.M."/>
            <person name="Lechner B.E."/>
            <person name="Liimatainen K."/>
            <person name="Lipzen A."/>
            <person name="Lukacs Z."/>
            <person name="Mihaltcheva S."/>
            <person name="Morgado L.N."/>
            <person name="Niskanen T."/>
            <person name="Noordeloos M.E."/>
            <person name="Ohm R.A."/>
            <person name="Ortiz-Santana B."/>
            <person name="Ovrebo C."/>
            <person name="Racz N."/>
            <person name="Riley R."/>
            <person name="Savchenko A."/>
            <person name="Shiryaev A."/>
            <person name="Soop K."/>
            <person name="Spirin V."/>
            <person name="Szebenyi C."/>
            <person name="Tomsovsky M."/>
            <person name="Tulloss R.E."/>
            <person name="Uehling J."/>
            <person name="Grigoriev I.V."/>
            <person name="Vagvolgyi C."/>
            <person name="Papp T."/>
            <person name="Martin F.M."/>
            <person name="Miettinen O."/>
            <person name="Hibbett D.S."/>
            <person name="Nagy L.G."/>
        </authorList>
    </citation>
    <scope>NUCLEOTIDE SEQUENCE [LARGE SCALE GENOMIC DNA]</scope>
    <source>
        <strain evidence="1 2">CBS 962.96</strain>
    </source>
</reference>
<sequence length="66" mass="7486">YFQSNLTGIKVQNRFERVYHQVRSNSCSYYTESPSLTHNPTEIEWSTILDPPIKGPGGNTCLSHVS</sequence>
<dbReference type="Proteomes" id="UP000297245">
    <property type="component" value="Unassembled WGS sequence"/>
</dbReference>
<name>A0A4S8MLZ2_DENBC</name>
<feature type="non-terminal residue" evidence="1">
    <location>
        <position position="1"/>
    </location>
</feature>
<keyword evidence="2" id="KW-1185">Reference proteome</keyword>
<accession>A0A4S8MLZ2</accession>
<dbReference type="EMBL" id="ML179064">
    <property type="protein sequence ID" value="THV03661.1"/>
    <property type="molecule type" value="Genomic_DNA"/>
</dbReference>
<proteinExistence type="predicted"/>
<dbReference type="AlphaFoldDB" id="A0A4S8MLZ2"/>
<protein>
    <submittedName>
        <fullName evidence="1">Uncharacterized protein</fullName>
    </submittedName>
</protein>